<keyword evidence="6" id="KW-0564">Palmitate</keyword>
<dbReference type="PANTHER" id="PTHR35789">
    <property type="entry name" value="SPORE GERMINATION PROTEIN B3"/>
    <property type="match status" value="1"/>
</dbReference>
<evidence type="ECO:0000256" key="8">
    <source>
        <dbReference type="SAM" id="SignalP"/>
    </source>
</evidence>
<evidence type="ECO:0000256" key="3">
    <source>
        <dbReference type="ARBA" id="ARBA00022544"/>
    </source>
</evidence>
<reference evidence="12" key="1">
    <citation type="submission" date="2021-01" db="EMBL/GenBank/DDBJ databases">
        <title>Genome public.</title>
        <authorList>
            <person name="Liu C."/>
            <person name="Sun Q."/>
        </authorList>
    </citation>
    <scope>NUCLEOTIDE SEQUENCE [LARGE SCALE GENOMIC DNA]</scope>
    <source>
        <strain evidence="12">YIM B02505</strain>
    </source>
</reference>
<evidence type="ECO:0000256" key="7">
    <source>
        <dbReference type="ARBA" id="ARBA00023288"/>
    </source>
</evidence>
<comment type="subcellular location">
    <subcellularLocation>
        <location evidence="1">Membrane</location>
        <topology evidence="1">Lipid-anchor</topology>
    </subcellularLocation>
</comment>
<dbReference type="RefSeq" id="WP_200271493.1">
    <property type="nucleotide sequence ID" value="NZ_JAENHN010000047.1"/>
</dbReference>
<dbReference type="Proteomes" id="UP000596739">
    <property type="component" value="Unassembled WGS sequence"/>
</dbReference>
<comment type="similarity">
    <text evidence="2">Belongs to the GerABKC lipoprotein family.</text>
</comment>
<feature type="domain" description="Spore germination protein N-terminal" evidence="10">
    <location>
        <begin position="23"/>
        <end position="201"/>
    </location>
</feature>
<keyword evidence="3" id="KW-0309">Germination</keyword>
<dbReference type="Pfam" id="PF05504">
    <property type="entry name" value="Spore_GerAC"/>
    <property type="match status" value="1"/>
</dbReference>
<evidence type="ECO:0000256" key="1">
    <source>
        <dbReference type="ARBA" id="ARBA00004635"/>
    </source>
</evidence>
<dbReference type="InterPro" id="IPR057336">
    <property type="entry name" value="GerAC_N"/>
</dbReference>
<dbReference type="InterPro" id="IPR008844">
    <property type="entry name" value="Spore_GerAC-like"/>
</dbReference>
<feature type="signal peptide" evidence="8">
    <location>
        <begin position="1"/>
        <end position="19"/>
    </location>
</feature>
<dbReference type="InterPro" id="IPR038501">
    <property type="entry name" value="Spore_GerAC_C_sf"/>
</dbReference>
<proteinExistence type="inferred from homology"/>
<dbReference type="Pfam" id="PF25198">
    <property type="entry name" value="Spore_GerAC_N"/>
    <property type="match status" value="1"/>
</dbReference>
<keyword evidence="5" id="KW-0472">Membrane</keyword>
<feature type="domain" description="Spore germination GerAC-like C-terminal" evidence="9">
    <location>
        <begin position="244"/>
        <end position="409"/>
    </location>
</feature>
<evidence type="ECO:0000256" key="2">
    <source>
        <dbReference type="ARBA" id="ARBA00007886"/>
    </source>
</evidence>
<keyword evidence="4 8" id="KW-0732">Signal</keyword>
<keyword evidence="12" id="KW-1185">Reference proteome</keyword>
<protein>
    <submittedName>
        <fullName evidence="11">Ger(X)C family spore germination protein</fullName>
    </submittedName>
</protein>
<sequence>MRKIIFIFLICAISSSILSGCFDSNEVTEFAYVHSVGLEKGVADKLRLTVQLTSSDKNSNNSANEGGITSSQKGDILILSVDCPTFFNGINMINSYISRELTFNHTNLMIFSEELAKEGIDPYVNGIIRKREVRRDTYCAVTKGSARKFLENNIPVTTHSLSKMEEGLMFQSKKSGYFPIATYRDLIDEIKSPIEQPLLPLGSTNNGENFHEINGFDNSNFSSGGSYYAGQLPRKGGTPTEFFGSAIFDGGKMVGELTGDETRALLMIRNEFERGFFFIQDPIEEKKVVALNIRPQKPPKIKVNMKDDRPIINLKIFLEGDINSIQSTIDYDSNKLRPLIEDAFKVSIKNQIDKTIEKCQLLKTDVFRFGSYASTQFSTIQDFEDYHWLKKFKDSEVHTEVEFVIRRNGTKIYNSEILSSEKSN</sequence>
<keyword evidence="7" id="KW-0449">Lipoprotein</keyword>
<evidence type="ECO:0000256" key="5">
    <source>
        <dbReference type="ARBA" id="ARBA00023136"/>
    </source>
</evidence>
<evidence type="ECO:0000256" key="6">
    <source>
        <dbReference type="ARBA" id="ARBA00023139"/>
    </source>
</evidence>
<dbReference type="PROSITE" id="PS51257">
    <property type="entry name" value="PROKAR_LIPOPROTEIN"/>
    <property type="match status" value="1"/>
</dbReference>
<dbReference type="NCBIfam" id="TIGR02887">
    <property type="entry name" value="spore_ger_x_C"/>
    <property type="match status" value="1"/>
</dbReference>
<dbReference type="InterPro" id="IPR046953">
    <property type="entry name" value="Spore_GerAC-like_C"/>
</dbReference>
<dbReference type="EMBL" id="JAENHN010000047">
    <property type="protein sequence ID" value="MBK1812345.1"/>
    <property type="molecule type" value="Genomic_DNA"/>
</dbReference>
<evidence type="ECO:0000256" key="4">
    <source>
        <dbReference type="ARBA" id="ARBA00022729"/>
    </source>
</evidence>
<evidence type="ECO:0000313" key="12">
    <source>
        <dbReference type="Proteomes" id="UP000596739"/>
    </source>
</evidence>
<dbReference type="PANTHER" id="PTHR35789:SF1">
    <property type="entry name" value="SPORE GERMINATION PROTEIN B3"/>
    <property type="match status" value="1"/>
</dbReference>
<name>A0ABS1ESN5_9CLOT</name>
<gene>
    <name evidence="11" type="ORF">JHL18_17105</name>
</gene>
<accession>A0ABS1ESN5</accession>
<evidence type="ECO:0000259" key="10">
    <source>
        <dbReference type="Pfam" id="PF25198"/>
    </source>
</evidence>
<evidence type="ECO:0000259" key="9">
    <source>
        <dbReference type="Pfam" id="PF05504"/>
    </source>
</evidence>
<comment type="caution">
    <text evidence="11">The sequence shown here is derived from an EMBL/GenBank/DDBJ whole genome shotgun (WGS) entry which is preliminary data.</text>
</comment>
<dbReference type="Gene3D" id="3.30.300.210">
    <property type="entry name" value="Nutrient germinant receptor protein C, domain 3"/>
    <property type="match status" value="1"/>
</dbReference>
<evidence type="ECO:0000313" key="11">
    <source>
        <dbReference type="EMBL" id="MBK1812345.1"/>
    </source>
</evidence>
<organism evidence="11 12">
    <name type="scientific">Clostridium yunnanense</name>
    <dbReference type="NCBI Taxonomy" id="2800325"/>
    <lineage>
        <taxon>Bacteria</taxon>
        <taxon>Bacillati</taxon>
        <taxon>Bacillota</taxon>
        <taxon>Clostridia</taxon>
        <taxon>Eubacteriales</taxon>
        <taxon>Clostridiaceae</taxon>
        <taxon>Clostridium</taxon>
    </lineage>
</organism>
<feature type="chain" id="PRO_5047014433" evidence="8">
    <location>
        <begin position="20"/>
        <end position="424"/>
    </location>
</feature>